<organism evidence="1 2">
    <name type="scientific">Dysgonomonas mossii DSM 22836</name>
    <dbReference type="NCBI Taxonomy" id="742767"/>
    <lineage>
        <taxon>Bacteria</taxon>
        <taxon>Pseudomonadati</taxon>
        <taxon>Bacteroidota</taxon>
        <taxon>Bacteroidia</taxon>
        <taxon>Bacteroidales</taxon>
        <taxon>Dysgonomonadaceae</taxon>
        <taxon>Dysgonomonas</taxon>
    </lineage>
</organism>
<dbReference type="EMBL" id="ADLW01000010">
    <property type="protein sequence ID" value="EGK06016.1"/>
    <property type="molecule type" value="Genomic_DNA"/>
</dbReference>
<evidence type="ECO:0000313" key="2">
    <source>
        <dbReference type="Proteomes" id="UP000006420"/>
    </source>
</evidence>
<evidence type="ECO:0000313" key="1">
    <source>
        <dbReference type="EMBL" id="EGK06016.1"/>
    </source>
</evidence>
<sequence>MLMLTILNMLKANNMNVKGGNSFKVKLNPNRSVLF</sequence>
<dbReference type="AlphaFoldDB" id="F8X1N2"/>
<comment type="caution">
    <text evidence="1">The sequence shown here is derived from an EMBL/GenBank/DDBJ whole genome shotgun (WGS) entry which is preliminary data.</text>
</comment>
<dbReference type="Proteomes" id="UP000006420">
    <property type="component" value="Unassembled WGS sequence"/>
</dbReference>
<gene>
    <name evidence="1" type="ORF">HMPREF9456_02280</name>
</gene>
<accession>F8X1N2</accession>
<protein>
    <submittedName>
        <fullName evidence="1">Uncharacterized protein</fullName>
    </submittedName>
</protein>
<keyword evidence="2" id="KW-1185">Reference proteome</keyword>
<name>F8X1N2_9BACT</name>
<reference evidence="1 2" key="1">
    <citation type="submission" date="2011-04" db="EMBL/GenBank/DDBJ databases">
        <title>The Genome Sequence of Dysgonomonas mossii DSM 22836.</title>
        <authorList>
            <consortium name="The Broad Institute Genome Sequencing Platform"/>
            <person name="Earl A."/>
            <person name="Ward D."/>
            <person name="Feldgarden M."/>
            <person name="Gevers D."/>
            <person name="Pudlo N."/>
            <person name="Martens E."/>
            <person name="Allen-Vercoe E."/>
            <person name="Young S.K."/>
            <person name="Zeng Q."/>
            <person name="Gargeya S."/>
            <person name="Fitzgerald M."/>
            <person name="Haas B."/>
            <person name="Abouelleil A."/>
            <person name="Alvarado L."/>
            <person name="Arachchi H.M."/>
            <person name="Berlin A."/>
            <person name="Brown A."/>
            <person name="Chapman S.B."/>
            <person name="Chen Z."/>
            <person name="Dunbar C."/>
            <person name="Freedman E."/>
            <person name="Gearin G."/>
            <person name="Gellesch M."/>
            <person name="Goldberg J."/>
            <person name="Griggs A."/>
            <person name="Gujja S."/>
            <person name="Heiman D."/>
            <person name="Howarth C."/>
            <person name="Larson L."/>
            <person name="Lui A."/>
            <person name="MacDonald P.J.P."/>
            <person name="Mehta T."/>
            <person name="Montmayeur A."/>
            <person name="Murphy C."/>
            <person name="Neiman D."/>
            <person name="Pearson M."/>
            <person name="Priest M."/>
            <person name="Roberts A."/>
            <person name="Saif S."/>
            <person name="Shea T."/>
            <person name="Shenoy N."/>
            <person name="Sisk P."/>
            <person name="Stolte C."/>
            <person name="Sykes S."/>
            <person name="Yandava C."/>
            <person name="Wortman J."/>
            <person name="Nusbaum C."/>
            <person name="Birren B."/>
        </authorList>
    </citation>
    <scope>NUCLEOTIDE SEQUENCE [LARGE SCALE GENOMIC DNA]</scope>
    <source>
        <strain evidence="1 2">DSM 22836</strain>
    </source>
</reference>
<proteinExistence type="predicted"/>
<dbReference type="HOGENOM" id="CLU_3364673_0_0_10"/>